<evidence type="ECO:0000313" key="3">
    <source>
        <dbReference type="Proteomes" id="UP001152622"/>
    </source>
</evidence>
<feature type="compositionally biased region" description="Basic and acidic residues" evidence="1">
    <location>
        <begin position="45"/>
        <end position="61"/>
    </location>
</feature>
<protein>
    <submittedName>
        <fullName evidence="2">Uncharacterized protein</fullName>
    </submittedName>
</protein>
<evidence type="ECO:0000313" key="2">
    <source>
        <dbReference type="EMBL" id="KAJ8342910.1"/>
    </source>
</evidence>
<keyword evidence="3" id="KW-1185">Reference proteome</keyword>
<dbReference type="OrthoDB" id="10264738at2759"/>
<dbReference type="Proteomes" id="UP001152622">
    <property type="component" value="Chromosome 14"/>
</dbReference>
<feature type="region of interest" description="Disordered" evidence="1">
    <location>
        <begin position="27"/>
        <end position="78"/>
    </location>
</feature>
<organism evidence="2 3">
    <name type="scientific">Synaphobranchus kaupii</name>
    <name type="common">Kaup's arrowtooth eel</name>
    <dbReference type="NCBI Taxonomy" id="118154"/>
    <lineage>
        <taxon>Eukaryota</taxon>
        <taxon>Metazoa</taxon>
        <taxon>Chordata</taxon>
        <taxon>Craniata</taxon>
        <taxon>Vertebrata</taxon>
        <taxon>Euteleostomi</taxon>
        <taxon>Actinopterygii</taxon>
        <taxon>Neopterygii</taxon>
        <taxon>Teleostei</taxon>
        <taxon>Anguilliformes</taxon>
        <taxon>Synaphobranchidae</taxon>
        <taxon>Synaphobranchus</taxon>
    </lineage>
</organism>
<gene>
    <name evidence="2" type="ORF">SKAU_G00328380</name>
</gene>
<dbReference type="AlphaFoldDB" id="A0A9Q1EQ58"/>
<dbReference type="EMBL" id="JAINUF010000014">
    <property type="protein sequence ID" value="KAJ8342910.1"/>
    <property type="molecule type" value="Genomic_DNA"/>
</dbReference>
<accession>A0A9Q1EQ58</accession>
<comment type="caution">
    <text evidence="2">The sequence shown here is derived from an EMBL/GenBank/DDBJ whole genome shotgun (WGS) entry which is preliminary data.</text>
</comment>
<name>A0A9Q1EQ58_SYNKA</name>
<reference evidence="2" key="1">
    <citation type="journal article" date="2023" name="Science">
        <title>Genome structures resolve the early diversification of teleost fishes.</title>
        <authorList>
            <person name="Parey E."/>
            <person name="Louis A."/>
            <person name="Montfort J."/>
            <person name="Bouchez O."/>
            <person name="Roques C."/>
            <person name="Iampietro C."/>
            <person name="Lluch J."/>
            <person name="Castinel A."/>
            <person name="Donnadieu C."/>
            <person name="Desvignes T."/>
            <person name="Floi Bucao C."/>
            <person name="Jouanno E."/>
            <person name="Wen M."/>
            <person name="Mejri S."/>
            <person name="Dirks R."/>
            <person name="Jansen H."/>
            <person name="Henkel C."/>
            <person name="Chen W.J."/>
            <person name="Zahm M."/>
            <person name="Cabau C."/>
            <person name="Klopp C."/>
            <person name="Thompson A.W."/>
            <person name="Robinson-Rechavi M."/>
            <person name="Braasch I."/>
            <person name="Lecointre G."/>
            <person name="Bobe J."/>
            <person name="Postlethwait J.H."/>
            <person name="Berthelot C."/>
            <person name="Roest Crollius H."/>
            <person name="Guiguen Y."/>
        </authorList>
    </citation>
    <scope>NUCLEOTIDE SEQUENCE</scope>
    <source>
        <strain evidence="2">WJC10195</strain>
    </source>
</reference>
<sequence>MAVSASEEKTFRRFLELFLREVRGPLQDEEPLPMRPLSDLVSEDEYPRSYHEDLDRPDWVRKARKGHPQITPLQPSGN</sequence>
<evidence type="ECO:0000256" key="1">
    <source>
        <dbReference type="SAM" id="MobiDB-lite"/>
    </source>
</evidence>
<proteinExistence type="predicted"/>